<evidence type="ECO:0000313" key="3">
    <source>
        <dbReference type="Proteomes" id="UP000005867"/>
    </source>
</evidence>
<dbReference type="EMBL" id="CP003098">
    <property type="protein sequence ID" value="AET31920.1"/>
    <property type="molecule type" value="Genomic_DNA"/>
</dbReference>
<evidence type="ECO:0000313" key="2">
    <source>
        <dbReference type="EMBL" id="AET31920.1"/>
    </source>
</evidence>
<accession>G7VGT7</accession>
<sequence>MLQTSWRGAFKASAPWPLEARIVADGRDVKKKAPYSGKSHKTQTTPTSLHGVDMDICGSP</sequence>
<dbReference type="KEGG" id="pyr:P186_0466"/>
<name>G7VGT7_9CREN</name>
<organism evidence="2 3">
    <name type="scientific">Pyrobaculum ferrireducens</name>
    <dbReference type="NCBI Taxonomy" id="1104324"/>
    <lineage>
        <taxon>Archaea</taxon>
        <taxon>Thermoproteota</taxon>
        <taxon>Thermoprotei</taxon>
        <taxon>Thermoproteales</taxon>
        <taxon>Thermoproteaceae</taxon>
        <taxon>Pyrobaculum</taxon>
    </lineage>
</organism>
<dbReference type="HOGENOM" id="CLU_2930341_0_0_2"/>
<proteinExistence type="predicted"/>
<evidence type="ECO:0000256" key="1">
    <source>
        <dbReference type="SAM" id="MobiDB-lite"/>
    </source>
</evidence>
<feature type="region of interest" description="Disordered" evidence="1">
    <location>
        <begin position="31"/>
        <end position="60"/>
    </location>
</feature>
<dbReference type="Proteomes" id="UP000005867">
    <property type="component" value="Chromosome"/>
</dbReference>
<gene>
    <name evidence="2" type="ORF">P186_0466</name>
</gene>
<keyword evidence="3" id="KW-1185">Reference proteome</keyword>
<protein>
    <submittedName>
        <fullName evidence="2">Uncharacterized protein</fullName>
    </submittedName>
</protein>
<reference evidence="2 3" key="1">
    <citation type="journal article" date="2012" name="J. Bacteriol.">
        <title>Complete genome sequence of strain 1860, a crenarchaeon of the genus pyrobaculum able to grow with various electron acceptors.</title>
        <authorList>
            <person name="Mardanov A.V."/>
            <person name="Gumerov V.M."/>
            <person name="Slobodkina G.B."/>
            <person name="Beletsky A.V."/>
            <person name="Bonch-Osmolovskaya E.A."/>
            <person name="Ravin N.V."/>
            <person name="Skryabin K.G."/>
        </authorList>
    </citation>
    <scope>NUCLEOTIDE SEQUENCE [LARGE SCALE GENOMIC DNA]</scope>
    <source>
        <strain evidence="2 3">1860</strain>
    </source>
</reference>
<dbReference type="BioCyc" id="PSP1104324:GJSN-455-MONOMER"/>
<feature type="compositionally biased region" description="Basic residues" evidence="1">
    <location>
        <begin position="31"/>
        <end position="41"/>
    </location>
</feature>
<dbReference type="AlphaFoldDB" id="G7VGT7"/>